<protein>
    <recommendedName>
        <fullName evidence="4">Transcription factor domain-containing protein</fullName>
    </recommendedName>
</protein>
<reference evidence="2 3" key="1">
    <citation type="submission" date="2023-08" db="EMBL/GenBank/DDBJ databases">
        <title>Black Yeasts Isolated from many extreme environments.</title>
        <authorList>
            <person name="Coleine C."/>
            <person name="Stajich J.E."/>
            <person name="Selbmann L."/>
        </authorList>
    </citation>
    <scope>NUCLEOTIDE SEQUENCE [LARGE SCALE GENOMIC DNA]</scope>
    <source>
        <strain evidence="2 3">CCFEE 5792</strain>
    </source>
</reference>
<dbReference type="GeneID" id="89971234"/>
<dbReference type="GO" id="GO:0003700">
    <property type="term" value="F:DNA-binding transcription factor activity"/>
    <property type="evidence" value="ECO:0007669"/>
    <property type="project" value="TreeGrafter"/>
</dbReference>
<dbReference type="Proteomes" id="UP001358417">
    <property type="component" value="Unassembled WGS sequence"/>
</dbReference>
<keyword evidence="1" id="KW-0539">Nucleus</keyword>
<evidence type="ECO:0000313" key="2">
    <source>
        <dbReference type="EMBL" id="KAK5051388.1"/>
    </source>
</evidence>
<dbReference type="GO" id="GO:0045944">
    <property type="term" value="P:positive regulation of transcription by RNA polymerase II"/>
    <property type="evidence" value="ECO:0007669"/>
    <property type="project" value="TreeGrafter"/>
</dbReference>
<dbReference type="GO" id="GO:0000976">
    <property type="term" value="F:transcription cis-regulatory region binding"/>
    <property type="evidence" value="ECO:0007669"/>
    <property type="project" value="TreeGrafter"/>
</dbReference>
<name>A0AAV9N8J8_9EURO</name>
<keyword evidence="3" id="KW-1185">Reference proteome</keyword>
<evidence type="ECO:0008006" key="4">
    <source>
        <dbReference type="Google" id="ProtNLM"/>
    </source>
</evidence>
<sequence length="547" mass="61171">MLCYAILGAAPDLAFQAAVVAGRIIFDATARSQHAQPFSHSKYSSAIQHLDNNTANQDFSISGHISDLASPSPSEDNIVPAFVDLVEGSQNDQGRSPTEPWVGTTISPVIVSPGVQHLYNGSPSSVRTGFDAATFTHVQSPTQNRPTWTSPLAGLIPGSTPEHVSGYSLSPTARITPSVLKNELESKVFEFYIVYMGHWLDIGSPKHYFQSHIPQLAVREPLVLYACLACAAQIMFLMGILDRSIEEQYNGKVLEILIPLLSSNMATSANEVLLATTVILRMAEQFLELGQDAQRHLNGAASLFMDGTDWPLAEHNLGIAAFWTHLRETTRICFLHEQPPQFDLAQLNINDSLPDSAAPEEVWTNKMTYLLLKVCKSCWGTCSGDLAIAGQLHASLDLWKENVPPSYRPWLVRETEEHPFPVIKYFEPWHVVAWQFYYTAKVMLAVYYSNKQQAGNVHWMRNYIESEIVSPTRLLCGLCMSSNNIGTNLNGSHLMAWCGQYFSGQKEQTQLLEFLTKFGEKTKWPNQTSSKRLQEQWRSSRRSWVDC</sequence>
<comment type="caution">
    <text evidence="2">The sequence shown here is derived from an EMBL/GenBank/DDBJ whole genome shotgun (WGS) entry which is preliminary data.</text>
</comment>
<gene>
    <name evidence="2" type="ORF">LTR84_003040</name>
</gene>
<dbReference type="AlphaFoldDB" id="A0AAV9N8J8"/>
<dbReference type="PANTHER" id="PTHR37534">
    <property type="entry name" value="TRANSCRIPTIONAL ACTIVATOR PROTEIN UGA3"/>
    <property type="match status" value="1"/>
</dbReference>
<dbReference type="GO" id="GO:0005634">
    <property type="term" value="C:nucleus"/>
    <property type="evidence" value="ECO:0007669"/>
    <property type="project" value="TreeGrafter"/>
</dbReference>
<evidence type="ECO:0000313" key="3">
    <source>
        <dbReference type="Proteomes" id="UP001358417"/>
    </source>
</evidence>
<evidence type="ECO:0000256" key="1">
    <source>
        <dbReference type="ARBA" id="ARBA00023242"/>
    </source>
</evidence>
<organism evidence="2 3">
    <name type="scientific">Exophiala bonariae</name>
    <dbReference type="NCBI Taxonomy" id="1690606"/>
    <lineage>
        <taxon>Eukaryota</taxon>
        <taxon>Fungi</taxon>
        <taxon>Dikarya</taxon>
        <taxon>Ascomycota</taxon>
        <taxon>Pezizomycotina</taxon>
        <taxon>Eurotiomycetes</taxon>
        <taxon>Chaetothyriomycetidae</taxon>
        <taxon>Chaetothyriales</taxon>
        <taxon>Herpotrichiellaceae</taxon>
        <taxon>Exophiala</taxon>
    </lineage>
</organism>
<proteinExistence type="predicted"/>
<dbReference type="PANTHER" id="PTHR37534:SF25">
    <property type="entry name" value="ZN(II)2CYS6 TRANSCRIPTION FACTOR (EUROFUNG)"/>
    <property type="match status" value="1"/>
</dbReference>
<accession>A0AAV9N8J8</accession>
<dbReference type="RefSeq" id="XP_064705615.1">
    <property type="nucleotide sequence ID" value="XM_064846635.1"/>
</dbReference>
<dbReference type="EMBL" id="JAVRRD010000015">
    <property type="protein sequence ID" value="KAK5051388.1"/>
    <property type="molecule type" value="Genomic_DNA"/>
</dbReference>